<dbReference type="GO" id="GO:0006654">
    <property type="term" value="P:phosphatidic acid biosynthetic process"/>
    <property type="evidence" value="ECO:0007669"/>
    <property type="project" value="TreeGrafter"/>
</dbReference>
<gene>
    <name evidence="4" type="ORF">C1877_14815</name>
</gene>
<organism evidence="4 5">
    <name type="scientific">Gordonibacter pamelaeae</name>
    <dbReference type="NCBI Taxonomy" id="471189"/>
    <lineage>
        <taxon>Bacteria</taxon>
        <taxon>Bacillati</taxon>
        <taxon>Actinomycetota</taxon>
        <taxon>Coriobacteriia</taxon>
        <taxon>Eggerthellales</taxon>
        <taxon>Eggerthellaceae</taxon>
        <taxon>Gordonibacter</taxon>
    </lineage>
</organism>
<dbReference type="RefSeq" id="WP_096228386.1">
    <property type="nucleotide sequence ID" value="NZ_CABMMS010000014.1"/>
</dbReference>
<protein>
    <submittedName>
        <fullName evidence="4">1-acyl-sn-glycerol-3-phosphate acyltransferase</fullName>
    </submittedName>
</protein>
<evidence type="ECO:0000256" key="1">
    <source>
        <dbReference type="ARBA" id="ARBA00022679"/>
    </source>
</evidence>
<dbReference type="CDD" id="cd07989">
    <property type="entry name" value="LPLAT_AGPAT-like"/>
    <property type="match status" value="1"/>
</dbReference>
<keyword evidence="2 4" id="KW-0012">Acyltransferase</keyword>
<dbReference type="GeneID" id="78360962"/>
<comment type="caution">
    <text evidence="4">The sequence shown here is derived from an EMBL/GenBank/DDBJ whole genome shotgun (WGS) entry which is preliminary data.</text>
</comment>
<dbReference type="PANTHER" id="PTHR10434">
    <property type="entry name" value="1-ACYL-SN-GLYCEROL-3-PHOSPHATE ACYLTRANSFERASE"/>
    <property type="match status" value="1"/>
</dbReference>
<evidence type="ECO:0000313" key="4">
    <source>
        <dbReference type="EMBL" id="RDB61467.1"/>
    </source>
</evidence>
<dbReference type="AlphaFoldDB" id="A0A369LS29"/>
<sequence length="292" mass="32865">MSLILPYEKIWDMPLGGTSDEKQAPHWAGNLIWGFLVFVFKICFRYRVDNRESIRGFDKESGVVVVANHTSFLDVAFMYLATRPQQWLRFMGRESLFDNAHGLVGQILSRVGAFPVKRDSADRTAIKRATRMLKNDEIVGILPEGTRRGKGTKTPEIHSGAAFVAKMGKAPLLPMTVRNAENVKRKGERLRFPKITIEYGNPLLVEDFDFLPKEDRLEGCTWYAMRECFALSLRVPREQVDMPALFPGGRDFTAVFEEHPVPEHTTAEVVAGIRAKRAAKAEVSAVPAGERS</sequence>
<proteinExistence type="predicted"/>
<dbReference type="Pfam" id="PF01553">
    <property type="entry name" value="Acyltransferase"/>
    <property type="match status" value="1"/>
</dbReference>
<dbReference type="PANTHER" id="PTHR10434:SF11">
    <property type="entry name" value="1-ACYL-SN-GLYCEROL-3-PHOSPHATE ACYLTRANSFERASE"/>
    <property type="match status" value="1"/>
</dbReference>
<keyword evidence="5" id="KW-1185">Reference proteome</keyword>
<accession>A0A369LS29</accession>
<evidence type="ECO:0000256" key="2">
    <source>
        <dbReference type="ARBA" id="ARBA00023315"/>
    </source>
</evidence>
<dbReference type="Proteomes" id="UP000254000">
    <property type="component" value="Unassembled WGS sequence"/>
</dbReference>
<dbReference type="GO" id="GO:0003841">
    <property type="term" value="F:1-acylglycerol-3-phosphate O-acyltransferase activity"/>
    <property type="evidence" value="ECO:0007669"/>
    <property type="project" value="TreeGrafter"/>
</dbReference>
<evidence type="ECO:0000259" key="3">
    <source>
        <dbReference type="SMART" id="SM00563"/>
    </source>
</evidence>
<dbReference type="SMART" id="SM00563">
    <property type="entry name" value="PlsC"/>
    <property type="match status" value="1"/>
</dbReference>
<dbReference type="InterPro" id="IPR002123">
    <property type="entry name" value="Plipid/glycerol_acylTrfase"/>
</dbReference>
<evidence type="ECO:0000313" key="5">
    <source>
        <dbReference type="Proteomes" id="UP000254000"/>
    </source>
</evidence>
<feature type="domain" description="Phospholipid/glycerol acyltransferase" evidence="3">
    <location>
        <begin position="63"/>
        <end position="180"/>
    </location>
</feature>
<reference evidence="4 5" key="1">
    <citation type="journal article" date="2018" name="Elife">
        <title>Discovery and characterization of a prevalent human gut bacterial enzyme sufficient for the inactivation of a family of plant toxins.</title>
        <authorList>
            <person name="Koppel N."/>
            <person name="Bisanz J.E."/>
            <person name="Pandelia M.E."/>
            <person name="Turnbaugh P.J."/>
            <person name="Balskus E.P."/>
        </authorList>
    </citation>
    <scope>NUCLEOTIDE SEQUENCE [LARGE SCALE GENOMIC DNA]</scope>
    <source>
        <strain evidence="4 5">3C</strain>
    </source>
</reference>
<name>A0A369LS29_9ACTN</name>
<dbReference type="SUPFAM" id="SSF69593">
    <property type="entry name" value="Glycerol-3-phosphate (1)-acyltransferase"/>
    <property type="match status" value="1"/>
</dbReference>
<dbReference type="EMBL" id="PPTS01000014">
    <property type="protein sequence ID" value="RDB61467.1"/>
    <property type="molecule type" value="Genomic_DNA"/>
</dbReference>
<keyword evidence="1" id="KW-0808">Transferase</keyword>
<dbReference type="OrthoDB" id="3210041at2"/>